<feature type="domain" description="YcaO" evidence="1">
    <location>
        <begin position="60"/>
        <end position="437"/>
    </location>
</feature>
<accession>A0A5C4VA38</accession>
<comment type="caution">
    <text evidence="2">The sequence shown here is derived from an EMBL/GenBank/DDBJ whole genome shotgun (WGS) entry which is preliminary data.</text>
</comment>
<dbReference type="Gene3D" id="3.30.40.250">
    <property type="match status" value="1"/>
</dbReference>
<dbReference type="RefSeq" id="WP_139641085.1">
    <property type="nucleotide sequence ID" value="NZ_BAAAZS010000005.1"/>
</dbReference>
<dbReference type="PROSITE" id="PS51664">
    <property type="entry name" value="YCAO"/>
    <property type="match status" value="1"/>
</dbReference>
<proteinExistence type="predicted"/>
<dbReference type="Pfam" id="PF02624">
    <property type="entry name" value="YcaO"/>
    <property type="match status" value="1"/>
</dbReference>
<dbReference type="AlphaFoldDB" id="A0A5C4VA38"/>
<name>A0A5C4VA38_9ACTN</name>
<gene>
    <name evidence="2" type="ORF">FH715_04880</name>
</gene>
<dbReference type="Proteomes" id="UP000311713">
    <property type="component" value="Unassembled WGS sequence"/>
</dbReference>
<organism evidence="2 3">
    <name type="scientific">Streptomyces sedi</name>
    <dbReference type="NCBI Taxonomy" id="555059"/>
    <lineage>
        <taxon>Bacteria</taxon>
        <taxon>Bacillati</taxon>
        <taxon>Actinomycetota</taxon>
        <taxon>Actinomycetes</taxon>
        <taxon>Kitasatosporales</taxon>
        <taxon>Streptomycetaceae</taxon>
        <taxon>Streptomyces</taxon>
    </lineage>
</organism>
<dbReference type="PANTHER" id="PTHR37809">
    <property type="entry name" value="RIBOSOMAL PROTEIN S12 METHYLTHIOTRANSFERASE ACCESSORY FACTOR YCAO"/>
    <property type="match status" value="1"/>
</dbReference>
<dbReference type="InterPro" id="IPR027624">
    <property type="entry name" value="TOMM_cyclo_SagD"/>
</dbReference>
<sequence>MTPRQLPVPPRADVTSLDGLVSPLGLVKRVGELRHTCLPGGYRLWKAEGGRPVGAGPLDGGGRTWDDPELARFVALAEVAERYAGLDVLGEPRVDASYDELVRQPGIDCLEPWRYPVCTPEEYAHPRAQATPFDPAARIRWSCGYDPLTRRSVWLPSVMACYHMADLRPAERFAPRISTGYAVHTDPVEAAVRGLLECVERDANALTWQRRLPLPPVDPAALDTRTTDLVGWCRSRFLDARLFDATTDLGVPVAYCLLTAEHDRRAHRVVGSAADRTLAGAAGKALGEAMSAPTFVHHVAEDELPGAVADMATVGDTARYMARVEHAEAFDFLLDGLADRPPSSRAPLPDAPRAALDALLERLAEAGMRPVLVDRTTRELAEVGLTAVNAVVPDLQPMSLRPLATFGAHRRLSEAPRRMGYVTQAESGLNPWPQPMG</sequence>
<evidence type="ECO:0000259" key="1">
    <source>
        <dbReference type="PROSITE" id="PS51664"/>
    </source>
</evidence>
<dbReference type="NCBIfam" id="TIGR03604">
    <property type="entry name" value="TOMM_cyclo_SagD"/>
    <property type="match status" value="1"/>
</dbReference>
<evidence type="ECO:0000313" key="3">
    <source>
        <dbReference type="Proteomes" id="UP000311713"/>
    </source>
</evidence>
<dbReference type="OrthoDB" id="2379922at2"/>
<keyword evidence="3" id="KW-1185">Reference proteome</keyword>
<evidence type="ECO:0000313" key="2">
    <source>
        <dbReference type="EMBL" id="TNM32672.1"/>
    </source>
</evidence>
<protein>
    <recommendedName>
        <fullName evidence="1">YcaO domain-containing protein</fullName>
    </recommendedName>
</protein>
<dbReference type="InterPro" id="IPR003776">
    <property type="entry name" value="YcaO-like_dom"/>
</dbReference>
<dbReference type="Gene3D" id="3.30.1330.230">
    <property type="match status" value="1"/>
</dbReference>
<dbReference type="Gene3D" id="3.30.160.660">
    <property type="match status" value="1"/>
</dbReference>
<dbReference type="PANTHER" id="PTHR37809:SF1">
    <property type="entry name" value="RIBOSOMAL PROTEIN S12 METHYLTHIOTRANSFERASE ACCESSORY FACTOR YCAO"/>
    <property type="match status" value="1"/>
</dbReference>
<reference evidence="2 3" key="1">
    <citation type="submission" date="2019-06" db="EMBL/GenBank/DDBJ databases">
        <title>Draft genome of Streptomyces sedi sp. JCM16909.</title>
        <authorList>
            <person name="Klykleung N."/>
            <person name="Tanasupawat S."/>
            <person name="Kudo T."/>
            <person name="Yuki M."/>
            <person name="Ohkuma M."/>
        </authorList>
    </citation>
    <scope>NUCLEOTIDE SEQUENCE [LARGE SCALE GENOMIC DNA]</scope>
    <source>
        <strain evidence="2 3">JCM 16909</strain>
    </source>
</reference>
<dbReference type="EMBL" id="VDGT01000003">
    <property type="protein sequence ID" value="TNM32672.1"/>
    <property type="molecule type" value="Genomic_DNA"/>
</dbReference>